<feature type="region of interest" description="Disordered" evidence="1">
    <location>
        <begin position="426"/>
        <end position="465"/>
    </location>
</feature>
<sequence length="465" mass="50081">MASTRADGMETRRVARGGVGKGRRRIANAISSLSSDADPRTVQNRRRSARAAMPPPTLHGKLTQYRTPAGDARCAFISGTSSDDGGVAVYLGGLTDGPMASPYALELAATLEARGWALCQPVLSSSYLGFGVCSLETDVADLDAMLEQCLPEESDWEERANDAAANDADGATAARRSRLLLVGHSTGCQDVVAYLKSGAHRARVVGAILQAPVSDREAMVMEHGADAMADGVRLAREMIEDGKGEMLMPRHAPGVFRTPITASRYHSLAGRMTPDDVFSSDLSPAELETQLGHMRTANGVRGEDDFGVPLLWAFRRVLLSTSHRGEDEYAPAAVKANYEALASRIAAAAGRGIESNRAVIIPGGGHSLRQPGARKAFIEHVESFFDEWLAFPGVGPAAEFAASSAAALRWGVERLEARMQSELRASELRAQELLEREEREEREKERRDHEASRPQPQPPEEEAAA</sequence>
<evidence type="ECO:0000313" key="3">
    <source>
        <dbReference type="Proteomes" id="UP000001876"/>
    </source>
</evidence>
<name>C1MSR1_MICPC</name>
<dbReference type="eggNOG" id="KOG4840">
    <property type="taxonomic scope" value="Eukaryota"/>
</dbReference>
<reference evidence="2 3" key="1">
    <citation type="journal article" date="2009" name="Science">
        <title>Green evolution and dynamic adaptations revealed by genomes of the marine picoeukaryotes Micromonas.</title>
        <authorList>
            <person name="Worden A.Z."/>
            <person name="Lee J.H."/>
            <person name="Mock T."/>
            <person name="Rouze P."/>
            <person name="Simmons M.P."/>
            <person name="Aerts A.L."/>
            <person name="Allen A.E."/>
            <person name="Cuvelier M.L."/>
            <person name="Derelle E."/>
            <person name="Everett M.V."/>
            <person name="Foulon E."/>
            <person name="Grimwood J."/>
            <person name="Gundlach H."/>
            <person name="Henrissat B."/>
            <person name="Napoli C."/>
            <person name="McDonald S.M."/>
            <person name="Parker M.S."/>
            <person name="Rombauts S."/>
            <person name="Salamov A."/>
            <person name="Von Dassow P."/>
            <person name="Badger J.H."/>
            <person name="Coutinho P.M."/>
            <person name="Demir E."/>
            <person name="Dubchak I."/>
            <person name="Gentemann C."/>
            <person name="Eikrem W."/>
            <person name="Gready J.E."/>
            <person name="John U."/>
            <person name="Lanier W."/>
            <person name="Lindquist E.A."/>
            <person name="Lucas S."/>
            <person name="Mayer K.F."/>
            <person name="Moreau H."/>
            <person name="Not F."/>
            <person name="Otillar R."/>
            <person name="Panaud O."/>
            <person name="Pangilinan J."/>
            <person name="Paulsen I."/>
            <person name="Piegu B."/>
            <person name="Poliakov A."/>
            <person name="Robbens S."/>
            <person name="Schmutz J."/>
            <person name="Toulza E."/>
            <person name="Wyss T."/>
            <person name="Zelensky A."/>
            <person name="Zhou K."/>
            <person name="Armbrust E.V."/>
            <person name="Bhattacharya D."/>
            <person name="Goodenough U.W."/>
            <person name="Van de Peer Y."/>
            <person name="Grigoriev I.V."/>
        </authorList>
    </citation>
    <scope>NUCLEOTIDE SEQUENCE [LARGE SCALE GENOMIC DNA]</scope>
    <source>
        <strain evidence="2 3">CCMP1545</strain>
    </source>
</reference>
<dbReference type="RefSeq" id="XP_003058369.1">
    <property type="nucleotide sequence ID" value="XM_003058323.1"/>
</dbReference>
<proteinExistence type="predicted"/>
<evidence type="ECO:0000313" key="2">
    <source>
        <dbReference type="EMBL" id="EEH56824.1"/>
    </source>
</evidence>
<dbReference type="SUPFAM" id="SSF53474">
    <property type="entry name" value="alpha/beta-Hydrolases"/>
    <property type="match status" value="1"/>
</dbReference>
<dbReference type="Pfam" id="PF08538">
    <property type="entry name" value="DUF1749"/>
    <property type="match status" value="1"/>
</dbReference>
<gene>
    <name evidence="2" type="ORF">MICPUCDRAFT_57788</name>
</gene>
<protein>
    <submittedName>
        <fullName evidence="2">Predicted protein</fullName>
    </submittedName>
</protein>
<organism evidence="3">
    <name type="scientific">Micromonas pusilla (strain CCMP1545)</name>
    <name type="common">Picoplanktonic green alga</name>
    <dbReference type="NCBI Taxonomy" id="564608"/>
    <lineage>
        <taxon>Eukaryota</taxon>
        <taxon>Viridiplantae</taxon>
        <taxon>Chlorophyta</taxon>
        <taxon>Mamiellophyceae</taxon>
        <taxon>Mamiellales</taxon>
        <taxon>Mamiellaceae</taxon>
        <taxon>Micromonas</taxon>
    </lineage>
</organism>
<dbReference type="Gene3D" id="3.40.50.1820">
    <property type="entry name" value="alpha/beta hydrolase"/>
    <property type="match status" value="1"/>
</dbReference>
<dbReference type="InterPro" id="IPR013744">
    <property type="entry name" value="SidJ"/>
</dbReference>
<dbReference type="OrthoDB" id="10034502at2759"/>
<dbReference type="PANTHER" id="PTHR31591">
    <property type="entry name" value="UPF0613 PROTEIN PB24D3.06C"/>
    <property type="match status" value="1"/>
</dbReference>
<evidence type="ECO:0000256" key="1">
    <source>
        <dbReference type="SAM" id="MobiDB-lite"/>
    </source>
</evidence>
<dbReference type="PANTHER" id="PTHR31591:SF1">
    <property type="entry name" value="UPF0613 PROTEIN PB24D3.06C"/>
    <property type="match status" value="1"/>
</dbReference>
<keyword evidence="3" id="KW-1185">Reference proteome</keyword>
<feature type="region of interest" description="Disordered" evidence="1">
    <location>
        <begin position="1"/>
        <end position="63"/>
    </location>
</feature>
<dbReference type="KEGG" id="mpp:MICPUCDRAFT_57788"/>
<feature type="compositionally biased region" description="Basic and acidic residues" evidence="1">
    <location>
        <begin position="426"/>
        <end position="452"/>
    </location>
</feature>
<dbReference type="InterPro" id="IPR029058">
    <property type="entry name" value="AB_hydrolase_fold"/>
</dbReference>
<dbReference type="ESTHER" id="micpc-c1msr1">
    <property type="family name" value="Fusarinine_C_esterase_sidJ"/>
</dbReference>
<dbReference type="AlphaFoldDB" id="C1MSR1"/>
<accession>C1MSR1</accession>
<dbReference type="GeneID" id="9684161"/>
<dbReference type="Proteomes" id="UP000001876">
    <property type="component" value="Unassembled WGS sequence"/>
</dbReference>
<dbReference type="EMBL" id="GG663739">
    <property type="protein sequence ID" value="EEH56824.1"/>
    <property type="molecule type" value="Genomic_DNA"/>
</dbReference>